<dbReference type="SUPFAM" id="SSF51735">
    <property type="entry name" value="NAD(P)-binding Rossmann-fold domains"/>
    <property type="match status" value="1"/>
</dbReference>
<dbReference type="PANTHER" id="PTHR45033">
    <property type="match status" value="1"/>
</dbReference>
<gene>
    <name evidence="2" type="ORF">KSX_65820</name>
</gene>
<dbReference type="GO" id="GO:0016491">
    <property type="term" value="F:oxidoreductase activity"/>
    <property type="evidence" value="ECO:0007669"/>
    <property type="project" value="InterPro"/>
</dbReference>
<dbReference type="PANTHER" id="PTHR45033:SF2">
    <property type="entry name" value="ZINC-TYPE ALCOHOL DEHYDROGENASE-LIKE PROTEIN C1773.06C"/>
    <property type="match status" value="1"/>
</dbReference>
<dbReference type="Gene3D" id="3.90.180.10">
    <property type="entry name" value="Medium-chain alcohol dehydrogenases, catalytic domain"/>
    <property type="match status" value="1"/>
</dbReference>
<dbReference type="InterPro" id="IPR013154">
    <property type="entry name" value="ADH-like_N"/>
</dbReference>
<dbReference type="Proteomes" id="UP000612362">
    <property type="component" value="Unassembled WGS sequence"/>
</dbReference>
<dbReference type="AlphaFoldDB" id="A0A8J3I331"/>
<dbReference type="Pfam" id="PF08240">
    <property type="entry name" value="ADH_N"/>
    <property type="match status" value="1"/>
</dbReference>
<dbReference type="SMART" id="SM00829">
    <property type="entry name" value="PKS_ER"/>
    <property type="match status" value="1"/>
</dbReference>
<dbReference type="InterPro" id="IPR020843">
    <property type="entry name" value="ER"/>
</dbReference>
<dbReference type="SUPFAM" id="SSF50129">
    <property type="entry name" value="GroES-like"/>
    <property type="match status" value="1"/>
</dbReference>
<dbReference type="InterPro" id="IPR013149">
    <property type="entry name" value="ADH-like_C"/>
</dbReference>
<accession>A0A8J3I331</accession>
<protein>
    <submittedName>
        <fullName evidence="2">Alcohol dehydrogenase</fullName>
    </submittedName>
</protein>
<evidence type="ECO:0000259" key="1">
    <source>
        <dbReference type="SMART" id="SM00829"/>
    </source>
</evidence>
<comment type="caution">
    <text evidence="2">The sequence shown here is derived from an EMBL/GenBank/DDBJ whole genome shotgun (WGS) entry which is preliminary data.</text>
</comment>
<dbReference type="Pfam" id="PF00107">
    <property type="entry name" value="ADH_zinc_N"/>
    <property type="match status" value="1"/>
</dbReference>
<dbReference type="InterPro" id="IPR052711">
    <property type="entry name" value="Zinc_ADH-like"/>
</dbReference>
<dbReference type="CDD" id="cd08276">
    <property type="entry name" value="MDR7"/>
    <property type="match status" value="1"/>
</dbReference>
<sequence>MRSYHIDKGSGLSGLAIKEHEMPVPGSREVLVRVRANSLNQRELMVMQGTYPWPVLPDVVPVSDGAGEVVSVGSDVTRVHIGERVMCAVLPYWTDGPFGWEYSKQLGGSMNGLLTEYAILPEEGMVTIPEHLSFAEAATLPCAAVTAWNALTWGRQISAGDTVLTMGSGGVSLFALQFSKLFGARVIATTSSDDKAQRLKALGADEVINYRTNPAWHEAVLELTRGQGVERVIEVGGADTLEQSIKATAVEGQISMVGWLANTSSTINIRALIGNFFTLRRIALGNRAHFLAMNRAISQHRLKPVIDRVFAFDDAIAAHKYYAEQPRFGKVVISQD</sequence>
<dbReference type="InterPro" id="IPR011032">
    <property type="entry name" value="GroES-like_sf"/>
</dbReference>
<dbReference type="InterPro" id="IPR036291">
    <property type="entry name" value="NAD(P)-bd_dom_sf"/>
</dbReference>
<dbReference type="Gene3D" id="3.40.50.720">
    <property type="entry name" value="NAD(P)-binding Rossmann-like Domain"/>
    <property type="match status" value="1"/>
</dbReference>
<organism evidence="2 3">
    <name type="scientific">Ktedonospora formicarum</name>
    <dbReference type="NCBI Taxonomy" id="2778364"/>
    <lineage>
        <taxon>Bacteria</taxon>
        <taxon>Bacillati</taxon>
        <taxon>Chloroflexota</taxon>
        <taxon>Ktedonobacteria</taxon>
        <taxon>Ktedonobacterales</taxon>
        <taxon>Ktedonobacteraceae</taxon>
        <taxon>Ktedonospora</taxon>
    </lineage>
</organism>
<evidence type="ECO:0000313" key="2">
    <source>
        <dbReference type="EMBL" id="GHO48419.1"/>
    </source>
</evidence>
<evidence type="ECO:0000313" key="3">
    <source>
        <dbReference type="Proteomes" id="UP000612362"/>
    </source>
</evidence>
<dbReference type="EMBL" id="BNJF01000004">
    <property type="protein sequence ID" value="GHO48419.1"/>
    <property type="molecule type" value="Genomic_DNA"/>
</dbReference>
<proteinExistence type="predicted"/>
<name>A0A8J3I331_9CHLR</name>
<dbReference type="RefSeq" id="WP_220197631.1">
    <property type="nucleotide sequence ID" value="NZ_BNJF01000004.1"/>
</dbReference>
<reference evidence="2" key="1">
    <citation type="submission" date="2020-10" db="EMBL/GenBank/DDBJ databases">
        <title>Taxonomic study of unclassified bacteria belonging to the class Ktedonobacteria.</title>
        <authorList>
            <person name="Yabe S."/>
            <person name="Wang C.M."/>
            <person name="Zheng Y."/>
            <person name="Sakai Y."/>
            <person name="Cavaletti L."/>
            <person name="Monciardini P."/>
            <person name="Donadio S."/>
        </authorList>
    </citation>
    <scope>NUCLEOTIDE SEQUENCE</scope>
    <source>
        <strain evidence="2">SOSP1-1</strain>
    </source>
</reference>
<keyword evidence="3" id="KW-1185">Reference proteome</keyword>
<feature type="domain" description="Enoyl reductase (ER)" evidence="1">
    <location>
        <begin position="10"/>
        <end position="333"/>
    </location>
</feature>